<proteinExistence type="inferred from homology"/>
<keyword evidence="5" id="KW-1185">Reference proteome</keyword>
<gene>
    <name evidence="4" type="ORF">BN874_280014</name>
</gene>
<dbReference type="CDD" id="cd03207">
    <property type="entry name" value="GST_C_8"/>
    <property type="match status" value="1"/>
</dbReference>
<dbReference type="InterPro" id="IPR004045">
    <property type="entry name" value="Glutathione_S-Trfase_N"/>
</dbReference>
<dbReference type="Pfam" id="PF02798">
    <property type="entry name" value="GST_N"/>
    <property type="match status" value="1"/>
</dbReference>
<dbReference type="AlphaFoldDB" id="A0A7U7J351"/>
<evidence type="ECO:0000313" key="5">
    <source>
        <dbReference type="Proteomes" id="UP000019184"/>
    </source>
</evidence>
<dbReference type="SUPFAM" id="SSF52833">
    <property type="entry name" value="Thioredoxin-like"/>
    <property type="match status" value="1"/>
</dbReference>
<organism evidence="4 5">
    <name type="scientific">Candidatus Contendobacter odensis Run_B_J11</name>
    <dbReference type="NCBI Taxonomy" id="1400861"/>
    <lineage>
        <taxon>Bacteria</taxon>
        <taxon>Pseudomonadati</taxon>
        <taxon>Pseudomonadota</taxon>
        <taxon>Gammaproteobacteria</taxon>
        <taxon>Candidatus Competibacteraceae</taxon>
        <taxon>Candidatus Contendibacter</taxon>
    </lineage>
</organism>
<feature type="domain" description="GST C-terminal" evidence="3">
    <location>
        <begin position="86"/>
        <end position="209"/>
    </location>
</feature>
<dbReference type="PANTHER" id="PTHR44051">
    <property type="entry name" value="GLUTATHIONE S-TRANSFERASE-RELATED"/>
    <property type="match status" value="1"/>
</dbReference>
<dbReference type="InterPro" id="IPR036249">
    <property type="entry name" value="Thioredoxin-like_sf"/>
</dbReference>
<dbReference type="EMBL" id="CBTK010000201">
    <property type="protein sequence ID" value="CDH45709.1"/>
    <property type="molecule type" value="Genomic_DNA"/>
</dbReference>
<dbReference type="CDD" id="cd03046">
    <property type="entry name" value="GST_N_GTT1_like"/>
    <property type="match status" value="1"/>
</dbReference>
<reference evidence="4 5" key="1">
    <citation type="journal article" date="2014" name="ISME J.">
        <title>Candidatus Competibacter-lineage genomes retrieved from metagenomes reveal functional metabolic diversity.</title>
        <authorList>
            <person name="McIlroy S.J."/>
            <person name="Albertsen M."/>
            <person name="Andresen E.K."/>
            <person name="Saunders A.M."/>
            <person name="Kristiansen R."/>
            <person name="Stokholm-Bjerregaard M."/>
            <person name="Nielsen K.L."/>
            <person name="Nielsen P.H."/>
        </authorList>
    </citation>
    <scope>NUCLEOTIDE SEQUENCE [LARGE SCALE GENOMIC DNA]</scope>
    <source>
        <strain evidence="4 5">Run_B_J11</strain>
    </source>
</reference>
<comment type="caution">
    <text evidence="4">The sequence shown here is derived from an EMBL/GenBank/DDBJ whole genome shotgun (WGS) entry which is preliminary data.</text>
</comment>
<protein>
    <submittedName>
        <fullName evidence="4">Glutathione S-transferase domain</fullName>
    </submittedName>
</protein>
<dbReference type="InterPro" id="IPR040079">
    <property type="entry name" value="Glutathione_S-Trfase"/>
</dbReference>
<dbReference type="SFLD" id="SFLDS00019">
    <property type="entry name" value="Glutathione_Transferase_(cytos"/>
    <property type="match status" value="1"/>
</dbReference>
<dbReference type="OrthoDB" id="9810080at2"/>
<dbReference type="InterPro" id="IPR004046">
    <property type="entry name" value="GST_C"/>
</dbReference>
<comment type="similarity">
    <text evidence="1">Belongs to the GST superfamily.</text>
</comment>
<name>A0A7U7J351_9GAMM</name>
<dbReference type="RefSeq" id="WP_034433688.1">
    <property type="nucleotide sequence ID" value="NZ_CBTK010000201.1"/>
</dbReference>
<evidence type="ECO:0000256" key="1">
    <source>
        <dbReference type="RuleBase" id="RU003494"/>
    </source>
</evidence>
<evidence type="ECO:0000259" key="2">
    <source>
        <dbReference type="PROSITE" id="PS50404"/>
    </source>
</evidence>
<evidence type="ECO:0000259" key="3">
    <source>
        <dbReference type="PROSITE" id="PS50405"/>
    </source>
</evidence>
<dbReference type="PROSITE" id="PS50405">
    <property type="entry name" value="GST_CTER"/>
    <property type="match status" value="1"/>
</dbReference>
<dbReference type="Gene3D" id="1.20.1050.10">
    <property type="match status" value="1"/>
</dbReference>
<dbReference type="PANTHER" id="PTHR44051:SF8">
    <property type="entry name" value="GLUTATHIONE S-TRANSFERASE GSTA"/>
    <property type="match status" value="1"/>
</dbReference>
<accession>A0A7U7J351</accession>
<dbReference type="SFLD" id="SFLDG01150">
    <property type="entry name" value="Main.1:_Beta-like"/>
    <property type="match status" value="1"/>
</dbReference>
<dbReference type="SFLD" id="SFLDG00358">
    <property type="entry name" value="Main_(cytGST)"/>
    <property type="match status" value="1"/>
</dbReference>
<dbReference type="Proteomes" id="UP000019184">
    <property type="component" value="Unassembled WGS sequence"/>
</dbReference>
<dbReference type="SUPFAM" id="SSF47616">
    <property type="entry name" value="GST C-terminal domain-like"/>
    <property type="match status" value="1"/>
</dbReference>
<dbReference type="PROSITE" id="PS50404">
    <property type="entry name" value="GST_NTER"/>
    <property type="match status" value="1"/>
</dbReference>
<feature type="domain" description="GST N-terminal" evidence="2">
    <location>
        <begin position="1"/>
        <end position="80"/>
    </location>
</feature>
<dbReference type="InterPro" id="IPR010987">
    <property type="entry name" value="Glutathione-S-Trfase_C-like"/>
</dbReference>
<dbReference type="Pfam" id="PF00043">
    <property type="entry name" value="GST_C"/>
    <property type="match status" value="1"/>
</dbReference>
<dbReference type="Gene3D" id="3.40.30.10">
    <property type="entry name" value="Glutaredoxin"/>
    <property type="match status" value="1"/>
</dbReference>
<dbReference type="InterPro" id="IPR036282">
    <property type="entry name" value="Glutathione-S-Trfase_C_sf"/>
</dbReference>
<evidence type="ECO:0000313" key="4">
    <source>
        <dbReference type="EMBL" id="CDH45709.1"/>
    </source>
</evidence>
<sequence length="211" mass="23090">MLTIYGYPNSRSTRVVWALEEVGTEYEYVYVNLMAGAGRQPDYLALNTGGKVPTLVDGALILTESGAICTYIGDCFPASGLTPPVGTQNRAYYNQWCYFTLSELEQPLWTIGKHSFALPEKQRVPAVLDTARWEFAVAAKVLATGLGQREFIVGDGFTAADILVAHTLAWAQAFKLPLEHDNLMAYAARLLARPARARAQAREQAKSGAKS</sequence>